<dbReference type="KEGG" id="more:E1B28_000619"/>
<accession>A0A9P7V1N9</accession>
<comment type="subcellular location">
    <subcellularLocation>
        <location evidence="1">Membrane</location>
        <topology evidence="1">Multi-pass membrane protein</topology>
    </subcellularLocation>
</comment>
<evidence type="ECO:0000256" key="6">
    <source>
        <dbReference type="SAM" id="Phobius"/>
    </source>
</evidence>
<keyword evidence="4 6" id="KW-0472">Membrane</keyword>
<reference evidence="8" key="1">
    <citation type="journal article" date="2021" name="Genome Biol. Evol.">
        <title>The assembled and annotated genome of the fairy-ring fungus Marasmius oreades.</title>
        <authorList>
            <person name="Hiltunen M."/>
            <person name="Ament-Velasquez S.L."/>
            <person name="Johannesson H."/>
        </authorList>
    </citation>
    <scope>NUCLEOTIDE SEQUENCE</scope>
    <source>
        <strain evidence="8">03SP1</strain>
    </source>
</reference>
<evidence type="ECO:0000256" key="4">
    <source>
        <dbReference type="ARBA" id="ARBA00023136"/>
    </source>
</evidence>
<dbReference type="Gene3D" id="3.60.21.10">
    <property type="match status" value="1"/>
</dbReference>
<feature type="transmembrane region" description="Helical" evidence="6">
    <location>
        <begin position="353"/>
        <end position="377"/>
    </location>
</feature>
<dbReference type="GO" id="GO:0016787">
    <property type="term" value="F:hydrolase activity"/>
    <property type="evidence" value="ECO:0007669"/>
    <property type="project" value="InterPro"/>
</dbReference>
<dbReference type="GO" id="GO:0005783">
    <property type="term" value="C:endoplasmic reticulum"/>
    <property type="evidence" value="ECO:0007669"/>
    <property type="project" value="TreeGrafter"/>
</dbReference>
<dbReference type="Proteomes" id="UP001049176">
    <property type="component" value="Chromosome 1"/>
</dbReference>
<evidence type="ECO:0000259" key="7">
    <source>
        <dbReference type="Pfam" id="PF00149"/>
    </source>
</evidence>
<name>A0A9P7V1N9_9AGAR</name>
<keyword evidence="9" id="KW-1185">Reference proteome</keyword>
<dbReference type="AlphaFoldDB" id="A0A9P7V1N9"/>
<organism evidence="8 9">
    <name type="scientific">Marasmius oreades</name>
    <name type="common">fairy-ring Marasmius</name>
    <dbReference type="NCBI Taxonomy" id="181124"/>
    <lineage>
        <taxon>Eukaryota</taxon>
        <taxon>Fungi</taxon>
        <taxon>Dikarya</taxon>
        <taxon>Basidiomycota</taxon>
        <taxon>Agaricomycotina</taxon>
        <taxon>Agaricomycetes</taxon>
        <taxon>Agaricomycetidae</taxon>
        <taxon>Agaricales</taxon>
        <taxon>Marasmiineae</taxon>
        <taxon>Marasmiaceae</taxon>
        <taxon>Marasmius</taxon>
    </lineage>
</organism>
<keyword evidence="2 6" id="KW-0812">Transmembrane</keyword>
<dbReference type="GO" id="GO:0016020">
    <property type="term" value="C:membrane"/>
    <property type="evidence" value="ECO:0007669"/>
    <property type="project" value="UniProtKB-SubCell"/>
</dbReference>
<dbReference type="InterPro" id="IPR029052">
    <property type="entry name" value="Metallo-depent_PP-like"/>
</dbReference>
<gene>
    <name evidence="8" type="ORF">E1B28_000619</name>
</gene>
<evidence type="ECO:0000313" key="8">
    <source>
        <dbReference type="EMBL" id="KAG7098706.1"/>
    </source>
</evidence>
<dbReference type="InterPro" id="IPR033308">
    <property type="entry name" value="PGAP5/Cdc1/Ted1"/>
</dbReference>
<dbReference type="EMBL" id="CM032181">
    <property type="protein sequence ID" value="KAG7098706.1"/>
    <property type="molecule type" value="Genomic_DNA"/>
</dbReference>
<dbReference type="PANTHER" id="PTHR13315:SF4">
    <property type="entry name" value="METALLOPHOSPHOESTERASE, ISOFORM E"/>
    <property type="match status" value="1"/>
</dbReference>
<feature type="region of interest" description="Disordered" evidence="5">
    <location>
        <begin position="431"/>
        <end position="457"/>
    </location>
</feature>
<dbReference type="SUPFAM" id="SSF56300">
    <property type="entry name" value="Metallo-dependent phosphatases"/>
    <property type="match status" value="1"/>
</dbReference>
<evidence type="ECO:0000313" key="9">
    <source>
        <dbReference type="Proteomes" id="UP001049176"/>
    </source>
</evidence>
<dbReference type="InterPro" id="IPR004843">
    <property type="entry name" value="Calcineurin-like_PHP"/>
</dbReference>
<dbReference type="GO" id="GO:0006506">
    <property type="term" value="P:GPI anchor biosynthetic process"/>
    <property type="evidence" value="ECO:0007669"/>
    <property type="project" value="InterPro"/>
</dbReference>
<feature type="domain" description="Calcineurin-like phosphoesterase" evidence="7">
    <location>
        <begin position="52"/>
        <end position="292"/>
    </location>
</feature>
<sequence>MTRKLGRNGLKNALRLAWVLITLWFELGTFYSAQKACSWLDAEFSIGSNLTHVLVIADPQILDHRSYPDRNVLLQYLSQVIVDLNLRKNWRSALRSRPDVVLFLGDMMDGGRVDMSDSEYEAYYRRFLSIFKLDEEIPRYTIPGNHDIGLGSHSWFSPKAYERYISHFGPLNFDVTIGNHTFVFLNGPSLVEEDYKRHGYRIGYDQWNPIPGGTIDFVKRFAKKEQERPVILLNHIPLSRPEGSYCGPLRERGSIHRGVGIGYQNTLGKDSSRFLLESLKPVLVLSGDDHDYCDYTHVLSTSDNATQIREVTVKSLSMAMGIRRPGYQMLSLASGEGSTPGFIAAPCVMPDQLGIYLSGYIPLVILSVLGILAYHVVQRVFSHKRVRPLTSRQRSRSNEKAYSHRREVRLRAVGFSEGSYSLKGFEDEETGYSAPLPMRSTGTRKPPPSRDRRDGTSSCGMTFSCLTLLCLRRGTFVGDFLRDVRDVAIFPLTVLFLLSLWILTDS</sequence>
<evidence type="ECO:0000256" key="2">
    <source>
        <dbReference type="ARBA" id="ARBA00022692"/>
    </source>
</evidence>
<evidence type="ECO:0000256" key="1">
    <source>
        <dbReference type="ARBA" id="ARBA00004141"/>
    </source>
</evidence>
<proteinExistence type="predicted"/>
<comment type="caution">
    <text evidence="8">The sequence shown here is derived from an EMBL/GenBank/DDBJ whole genome shotgun (WGS) entry which is preliminary data.</text>
</comment>
<dbReference type="PANTHER" id="PTHR13315">
    <property type="entry name" value="METALLO PHOSPHOESTERASE RELATED"/>
    <property type="match status" value="1"/>
</dbReference>
<dbReference type="OrthoDB" id="5977743at2759"/>
<evidence type="ECO:0000256" key="3">
    <source>
        <dbReference type="ARBA" id="ARBA00022989"/>
    </source>
</evidence>
<dbReference type="RefSeq" id="XP_043015176.1">
    <property type="nucleotide sequence ID" value="XM_043146474.1"/>
</dbReference>
<keyword evidence="3 6" id="KW-1133">Transmembrane helix</keyword>
<feature type="transmembrane region" description="Helical" evidence="6">
    <location>
        <begin position="487"/>
        <end position="504"/>
    </location>
</feature>
<evidence type="ECO:0000256" key="5">
    <source>
        <dbReference type="SAM" id="MobiDB-lite"/>
    </source>
</evidence>
<dbReference type="Pfam" id="PF00149">
    <property type="entry name" value="Metallophos"/>
    <property type="match status" value="1"/>
</dbReference>
<protein>
    <recommendedName>
        <fullName evidence="7">Calcineurin-like phosphoesterase domain-containing protein</fullName>
    </recommendedName>
</protein>
<dbReference type="GeneID" id="66069695"/>